<dbReference type="InterPro" id="IPR055100">
    <property type="entry name" value="GNAT_LYC1-like"/>
</dbReference>
<protein>
    <recommendedName>
        <fullName evidence="1">LYC1 C-terminal domain-containing protein</fullName>
    </recommendedName>
</protein>
<proteinExistence type="predicted"/>
<keyword evidence="3" id="KW-1185">Reference proteome</keyword>
<dbReference type="AlphaFoldDB" id="A0A0C3AJW6"/>
<dbReference type="PANTHER" id="PTHR34815:SF2">
    <property type="entry name" value="N-ACETYLTRANSFERASE DOMAIN-CONTAINING PROTEIN"/>
    <property type="match status" value="1"/>
</dbReference>
<reference evidence="2 3" key="1">
    <citation type="submission" date="2014-04" db="EMBL/GenBank/DDBJ databases">
        <authorList>
            <consortium name="DOE Joint Genome Institute"/>
            <person name="Kuo A."/>
            <person name="Zuccaro A."/>
            <person name="Kohler A."/>
            <person name="Nagy L.G."/>
            <person name="Floudas D."/>
            <person name="Copeland A."/>
            <person name="Barry K.W."/>
            <person name="Cichocki N."/>
            <person name="Veneault-Fourrey C."/>
            <person name="LaButti K."/>
            <person name="Lindquist E.A."/>
            <person name="Lipzen A."/>
            <person name="Lundell T."/>
            <person name="Morin E."/>
            <person name="Murat C."/>
            <person name="Sun H."/>
            <person name="Tunlid A."/>
            <person name="Henrissat B."/>
            <person name="Grigoriev I.V."/>
            <person name="Hibbett D.S."/>
            <person name="Martin F."/>
            <person name="Nordberg H.P."/>
            <person name="Cantor M.N."/>
            <person name="Hua S.X."/>
        </authorList>
    </citation>
    <scope>NUCLEOTIDE SEQUENCE [LARGE SCALE GENOMIC DNA]</scope>
    <source>
        <strain evidence="2 3">MAFF 305830</strain>
    </source>
</reference>
<dbReference type="Proteomes" id="UP000054097">
    <property type="component" value="Unassembled WGS sequence"/>
</dbReference>
<accession>A0A0C3AJW6</accession>
<reference evidence="3" key="2">
    <citation type="submission" date="2015-01" db="EMBL/GenBank/DDBJ databases">
        <title>Evolutionary Origins and Diversification of the Mycorrhizal Mutualists.</title>
        <authorList>
            <consortium name="DOE Joint Genome Institute"/>
            <consortium name="Mycorrhizal Genomics Consortium"/>
            <person name="Kohler A."/>
            <person name="Kuo A."/>
            <person name="Nagy L.G."/>
            <person name="Floudas D."/>
            <person name="Copeland A."/>
            <person name="Barry K.W."/>
            <person name="Cichocki N."/>
            <person name="Veneault-Fourrey C."/>
            <person name="LaButti K."/>
            <person name="Lindquist E.A."/>
            <person name="Lipzen A."/>
            <person name="Lundell T."/>
            <person name="Morin E."/>
            <person name="Murat C."/>
            <person name="Riley R."/>
            <person name="Ohm R."/>
            <person name="Sun H."/>
            <person name="Tunlid A."/>
            <person name="Henrissat B."/>
            <person name="Grigoriev I.V."/>
            <person name="Hibbett D.S."/>
            <person name="Martin F."/>
        </authorList>
    </citation>
    <scope>NUCLEOTIDE SEQUENCE [LARGE SCALE GENOMIC DNA]</scope>
    <source>
        <strain evidence="3">MAFF 305830</strain>
    </source>
</reference>
<gene>
    <name evidence="2" type="ORF">M408DRAFT_331563</name>
</gene>
<dbReference type="Pfam" id="PF22998">
    <property type="entry name" value="GNAT_LYC1-like"/>
    <property type="match status" value="1"/>
</dbReference>
<evidence type="ECO:0000259" key="1">
    <source>
        <dbReference type="Pfam" id="PF22998"/>
    </source>
</evidence>
<dbReference type="OrthoDB" id="2020070at2759"/>
<dbReference type="PANTHER" id="PTHR34815">
    <property type="entry name" value="LYSINE ACETYLTRANSFERASE"/>
    <property type="match status" value="1"/>
</dbReference>
<dbReference type="EMBL" id="KN824319">
    <property type="protein sequence ID" value="KIM24900.1"/>
    <property type="molecule type" value="Genomic_DNA"/>
</dbReference>
<dbReference type="HOGENOM" id="CLU_038171_2_0_1"/>
<dbReference type="STRING" id="933852.A0A0C3AJW6"/>
<organism evidence="2 3">
    <name type="scientific">Serendipita vermifera MAFF 305830</name>
    <dbReference type="NCBI Taxonomy" id="933852"/>
    <lineage>
        <taxon>Eukaryota</taxon>
        <taxon>Fungi</taxon>
        <taxon>Dikarya</taxon>
        <taxon>Basidiomycota</taxon>
        <taxon>Agaricomycotina</taxon>
        <taxon>Agaricomycetes</taxon>
        <taxon>Sebacinales</taxon>
        <taxon>Serendipitaceae</taxon>
        <taxon>Serendipita</taxon>
    </lineage>
</organism>
<sequence length="375" mass="42051">MDFSQLSIFPANAAQIHESRRRTFPEWGRGLGLEEHIEREEMLDTKPHATDGKMVIWVLAPRSDPTTIEFYSACETYERAAVTSSGECIAYGIASVFTPSQFRGKGYAKHLMRLLHFVLIRKELLPSFPTEDWGSAPNVPPGLGRGVASALYSDVGSTFYAMCAPGLTKDLEKHGWITQGAVGTTWSATSEDVDKGQSIEWIGSEGMEEVWVQDAQLMKREIQEVLPVGTTSTEKRTLFSFLPDGGVTRFQYERNKNFVPSEWTNNRWGVRVSGTEKLAYATWSLDPGREGLSTLIITRLRADAQTFPLIIQAARMVARELSFQQVEVWNLPSELSVVGESLGGITRDREDHLPALAWFGEGDAKWCWNEKFAWC</sequence>
<evidence type="ECO:0000313" key="2">
    <source>
        <dbReference type="EMBL" id="KIM24900.1"/>
    </source>
</evidence>
<dbReference type="InterPro" id="IPR053013">
    <property type="entry name" value="LAT"/>
</dbReference>
<name>A0A0C3AJW6_SERVB</name>
<evidence type="ECO:0000313" key="3">
    <source>
        <dbReference type="Proteomes" id="UP000054097"/>
    </source>
</evidence>
<dbReference type="Gene3D" id="3.40.630.30">
    <property type="match status" value="1"/>
</dbReference>
<feature type="domain" description="LYC1 C-terminal" evidence="1">
    <location>
        <begin position="185"/>
        <end position="375"/>
    </location>
</feature>